<evidence type="ECO:0000313" key="1">
    <source>
        <dbReference type="EMBL" id="MPL97767.1"/>
    </source>
</evidence>
<reference evidence="1" key="1">
    <citation type="submission" date="2019-08" db="EMBL/GenBank/DDBJ databases">
        <authorList>
            <person name="Kucharzyk K."/>
            <person name="Murdoch R.W."/>
            <person name="Higgins S."/>
            <person name="Loffler F."/>
        </authorList>
    </citation>
    <scope>NUCLEOTIDE SEQUENCE</scope>
</reference>
<dbReference type="Pfam" id="PF20559">
    <property type="entry name" value="DUF6770"/>
    <property type="match status" value="1"/>
</dbReference>
<sequence length="512" mass="57655">MNKVFLFLIAGVLFCSSVFAQTAEIQNVRKREFRGVSPIKNIVTNEVTGYYTFYVNEKVGDGMVSFNVDIFDKDLKLLKETPVTITKRSNVDGAEFNGKDFLFVFNDIMKKTLTYVTMDSQGDIIKKETIAEEKRYAATADVFTAQDGFFIVKPIKEKKWGYSIEKIDRELNSIWEKRVTVEKGIAVVEAVSASSDRIVVIEVSKPTLMSSKATAKLLCLSDETGEEIYQYSLYDGTSTCMPSAFLIDKDNNVITGGMYFKGERWDDVNSDGIFFLKLDANGEKQAYSTEDWDEGISKYIKNATAKTVTISSKPKVLFHEIVQTADGQYRLIGETFKKNYQLVSMKVKDAITGRFIGDISNNDDSNKPITFEILDFILFKFDGDAKMTNVSIIPKEHTKISCYTPYNGLGGMRLAQVVKDFGFFNFAFVTTMPDATEPLLVSANFVDEKAYIGINTIDIENDESKFTKIPITRRTIKGGSIGVMPSMPGKLAIYVYSKKDENILIYFEDIKL</sequence>
<dbReference type="InterPro" id="IPR046661">
    <property type="entry name" value="DUF6770"/>
</dbReference>
<accession>A0A644W2F2</accession>
<name>A0A644W2F2_9ZZZZ</name>
<comment type="caution">
    <text evidence="1">The sequence shown here is derived from an EMBL/GenBank/DDBJ whole genome shotgun (WGS) entry which is preliminary data.</text>
</comment>
<dbReference type="EMBL" id="VSSQ01000573">
    <property type="protein sequence ID" value="MPL97767.1"/>
    <property type="molecule type" value="Genomic_DNA"/>
</dbReference>
<proteinExistence type="predicted"/>
<gene>
    <name evidence="1" type="ORF">SDC9_43962</name>
</gene>
<organism evidence="1">
    <name type="scientific">bioreactor metagenome</name>
    <dbReference type="NCBI Taxonomy" id="1076179"/>
    <lineage>
        <taxon>unclassified sequences</taxon>
        <taxon>metagenomes</taxon>
        <taxon>ecological metagenomes</taxon>
    </lineage>
</organism>
<dbReference type="AlphaFoldDB" id="A0A644W2F2"/>
<protein>
    <submittedName>
        <fullName evidence="1">Uncharacterized protein</fullName>
    </submittedName>
</protein>